<feature type="region of interest" description="Disordered" evidence="1">
    <location>
        <begin position="193"/>
        <end position="213"/>
    </location>
</feature>
<evidence type="ECO:0000313" key="2">
    <source>
        <dbReference type="EMBL" id="KAF2802591.1"/>
    </source>
</evidence>
<sequence length="322" mass="36414">MSQAQLFNITQLLCLAEPRSFIRATESPFLMVTNYQEIRGDEKIEGLYINVELLDKYATELGLTISPNVAKPSERTVDAADFLIIDGKKSLVLANEKALRRAKVDRVTRRIEYYTTNELEDFAALQKHFTEYFLNPGCELPQDLRRRTSCYALSVPQALGGGNRSTGNGAVTTGSLNPNAYLKSRLSLSLASESGMSRTSVEAQDDSDDEKKEEVANSARSRWKRLNVGYKACVKFVRSSERAQYRSWTAIQTERTLDFEEVRAPRAWQLGGFWQTVHQAPEEDAEDDWETEEEWEEDLDPESEDCVGESTGEAHEDIVDDT</sequence>
<protein>
    <submittedName>
        <fullName evidence="2 4">Uncharacterized protein</fullName>
    </submittedName>
</protein>
<organism evidence="2">
    <name type="scientific">Mytilinidion resinicola</name>
    <dbReference type="NCBI Taxonomy" id="574789"/>
    <lineage>
        <taxon>Eukaryota</taxon>
        <taxon>Fungi</taxon>
        <taxon>Dikarya</taxon>
        <taxon>Ascomycota</taxon>
        <taxon>Pezizomycotina</taxon>
        <taxon>Dothideomycetes</taxon>
        <taxon>Pleosporomycetidae</taxon>
        <taxon>Mytilinidiales</taxon>
        <taxon>Mytilinidiaceae</taxon>
        <taxon>Mytilinidion</taxon>
    </lineage>
</organism>
<feature type="region of interest" description="Disordered" evidence="1">
    <location>
        <begin position="279"/>
        <end position="322"/>
    </location>
</feature>
<keyword evidence="3" id="KW-1185">Reference proteome</keyword>
<feature type="compositionally biased region" description="Polar residues" evidence="1">
    <location>
        <begin position="193"/>
        <end position="202"/>
    </location>
</feature>
<dbReference type="Proteomes" id="UP000504636">
    <property type="component" value="Unplaced"/>
</dbReference>
<dbReference type="OrthoDB" id="3793287at2759"/>
<reference evidence="4" key="2">
    <citation type="submission" date="2020-04" db="EMBL/GenBank/DDBJ databases">
        <authorList>
            <consortium name="NCBI Genome Project"/>
        </authorList>
    </citation>
    <scope>NUCLEOTIDE SEQUENCE</scope>
    <source>
        <strain evidence="4">CBS 304.34</strain>
    </source>
</reference>
<dbReference type="AlphaFoldDB" id="A0A6A6Y1A6"/>
<reference evidence="4" key="3">
    <citation type="submission" date="2025-04" db="UniProtKB">
        <authorList>
            <consortium name="RefSeq"/>
        </authorList>
    </citation>
    <scope>IDENTIFICATION</scope>
    <source>
        <strain evidence="4">CBS 304.34</strain>
    </source>
</reference>
<evidence type="ECO:0000256" key="1">
    <source>
        <dbReference type="SAM" id="MobiDB-lite"/>
    </source>
</evidence>
<gene>
    <name evidence="2 4" type="ORF">BDZ99DRAFT_482727</name>
</gene>
<name>A0A6A6Y1A6_9PEZI</name>
<feature type="compositionally biased region" description="Basic and acidic residues" evidence="1">
    <location>
        <begin position="312"/>
        <end position="322"/>
    </location>
</feature>
<dbReference type="EMBL" id="MU003722">
    <property type="protein sequence ID" value="KAF2802591.1"/>
    <property type="molecule type" value="Genomic_DNA"/>
</dbReference>
<evidence type="ECO:0000313" key="4">
    <source>
        <dbReference type="RefSeq" id="XP_033569555.1"/>
    </source>
</evidence>
<accession>A0A6A6Y1A6</accession>
<evidence type="ECO:0000313" key="3">
    <source>
        <dbReference type="Proteomes" id="UP000504636"/>
    </source>
</evidence>
<dbReference type="RefSeq" id="XP_033569555.1">
    <property type="nucleotide sequence ID" value="XM_033722518.1"/>
</dbReference>
<proteinExistence type="predicted"/>
<feature type="compositionally biased region" description="Acidic residues" evidence="1">
    <location>
        <begin position="282"/>
        <end position="307"/>
    </location>
</feature>
<reference evidence="2 4" key="1">
    <citation type="journal article" date="2020" name="Stud. Mycol.">
        <title>101 Dothideomycetes genomes: a test case for predicting lifestyles and emergence of pathogens.</title>
        <authorList>
            <person name="Haridas S."/>
            <person name="Albert R."/>
            <person name="Binder M."/>
            <person name="Bloem J."/>
            <person name="Labutti K."/>
            <person name="Salamov A."/>
            <person name="Andreopoulos B."/>
            <person name="Baker S."/>
            <person name="Barry K."/>
            <person name="Bills G."/>
            <person name="Bluhm B."/>
            <person name="Cannon C."/>
            <person name="Castanera R."/>
            <person name="Culley D."/>
            <person name="Daum C."/>
            <person name="Ezra D."/>
            <person name="Gonzalez J."/>
            <person name="Henrissat B."/>
            <person name="Kuo A."/>
            <person name="Liang C."/>
            <person name="Lipzen A."/>
            <person name="Lutzoni F."/>
            <person name="Magnuson J."/>
            <person name="Mondo S."/>
            <person name="Nolan M."/>
            <person name="Ohm R."/>
            <person name="Pangilinan J."/>
            <person name="Park H.-J."/>
            <person name="Ramirez L."/>
            <person name="Alfaro M."/>
            <person name="Sun H."/>
            <person name="Tritt A."/>
            <person name="Yoshinaga Y."/>
            <person name="Zwiers L.-H."/>
            <person name="Turgeon B."/>
            <person name="Goodwin S."/>
            <person name="Spatafora J."/>
            <person name="Crous P."/>
            <person name="Grigoriev I."/>
        </authorList>
    </citation>
    <scope>NUCLEOTIDE SEQUENCE</scope>
    <source>
        <strain evidence="2 4">CBS 304.34</strain>
    </source>
</reference>
<dbReference type="GeneID" id="54463411"/>